<protein>
    <submittedName>
        <fullName evidence="2">Uncharacterized protein</fullName>
    </submittedName>
</protein>
<accession>A0A067RRN3</accession>
<evidence type="ECO:0000313" key="3">
    <source>
        <dbReference type="Proteomes" id="UP000027135"/>
    </source>
</evidence>
<dbReference type="AlphaFoldDB" id="A0A067RRN3"/>
<proteinExistence type="predicted"/>
<evidence type="ECO:0000256" key="1">
    <source>
        <dbReference type="SAM" id="MobiDB-lite"/>
    </source>
</evidence>
<reference evidence="2 3" key="1">
    <citation type="journal article" date="2014" name="Nat. Commun.">
        <title>Molecular traces of alternative social organization in a termite genome.</title>
        <authorList>
            <person name="Terrapon N."/>
            <person name="Li C."/>
            <person name="Robertson H.M."/>
            <person name="Ji L."/>
            <person name="Meng X."/>
            <person name="Booth W."/>
            <person name="Chen Z."/>
            <person name="Childers C.P."/>
            <person name="Glastad K.M."/>
            <person name="Gokhale K."/>
            <person name="Gowin J."/>
            <person name="Gronenberg W."/>
            <person name="Hermansen R.A."/>
            <person name="Hu H."/>
            <person name="Hunt B.G."/>
            <person name="Huylmans A.K."/>
            <person name="Khalil S.M."/>
            <person name="Mitchell R.D."/>
            <person name="Munoz-Torres M.C."/>
            <person name="Mustard J.A."/>
            <person name="Pan H."/>
            <person name="Reese J.T."/>
            <person name="Scharf M.E."/>
            <person name="Sun F."/>
            <person name="Vogel H."/>
            <person name="Xiao J."/>
            <person name="Yang W."/>
            <person name="Yang Z."/>
            <person name="Yang Z."/>
            <person name="Zhou J."/>
            <person name="Zhu J."/>
            <person name="Brent C.S."/>
            <person name="Elsik C.G."/>
            <person name="Goodisman M.A."/>
            <person name="Liberles D.A."/>
            <person name="Roe R.M."/>
            <person name="Vargo E.L."/>
            <person name="Vilcinskas A."/>
            <person name="Wang J."/>
            <person name="Bornberg-Bauer E."/>
            <person name="Korb J."/>
            <person name="Zhang G."/>
            <person name="Liebig J."/>
        </authorList>
    </citation>
    <scope>NUCLEOTIDE SEQUENCE [LARGE SCALE GENOMIC DNA]</scope>
    <source>
        <tissue evidence="2">Whole organism</tissue>
    </source>
</reference>
<name>A0A067RRN3_ZOONE</name>
<gene>
    <name evidence="2" type="ORF">L798_05276</name>
</gene>
<keyword evidence="3" id="KW-1185">Reference proteome</keyword>
<evidence type="ECO:0000313" key="2">
    <source>
        <dbReference type="EMBL" id="KDR23315.1"/>
    </source>
</evidence>
<dbReference type="EMBL" id="KK852463">
    <property type="protein sequence ID" value="KDR23315.1"/>
    <property type="molecule type" value="Genomic_DNA"/>
</dbReference>
<organism evidence="2 3">
    <name type="scientific">Zootermopsis nevadensis</name>
    <name type="common">Dampwood termite</name>
    <dbReference type="NCBI Taxonomy" id="136037"/>
    <lineage>
        <taxon>Eukaryota</taxon>
        <taxon>Metazoa</taxon>
        <taxon>Ecdysozoa</taxon>
        <taxon>Arthropoda</taxon>
        <taxon>Hexapoda</taxon>
        <taxon>Insecta</taxon>
        <taxon>Pterygota</taxon>
        <taxon>Neoptera</taxon>
        <taxon>Polyneoptera</taxon>
        <taxon>Dictyoptera</taxon>
        <taxon>Blattodea</taxon>
        <taxon>Blattoidea</taxon>
        <taxon>Termitoidae</taxon>
        <taxon>Termopsidae</taxon>
        <taxon>Zootermopsis</taxon>
    </lineage>
</organism>
<dbReference type="InParanoid" id="A0A067RRN3"/>
<feature type="region of interest" description="Disordered" evidence="1">
    <location>
        <begin position="1"/>
        <end position="37"/>
    </location>
</feature>
<dbReference type="Proteomes" id="UP000027135">
    <property type="component" value="Unassembled WGS sequence"/>
</dbReference>
<feature type="compositionally biased region" description="Polar residues" evidence="1">
    <location>
        <begin position="8"/>
        <end position="27"/>
    </location>
</feature>
<sequence>MLMEGQKKTMQNISQESLSPDQDSNPEPQGYKTEVKCTGKGRMLSPFIYTMYNSIQLGEEEEKEKRQKMSQYKQY</sequence>